<evidence type="ECO:0000259" key="4">
    <source>
        <dbReference type="PROSITE" id="PS51186"/>
    </source>
</evidence>
<dbReference type="AlphaFoldDB" id="A0A6U3VJP1"/>
<keyword evidence="3" id="KW-0732">Signal</keyword>
<accession>A0A6U3VJP1</accession>
<dbReference type="InterPro" id="IPR016181">
    <property type="entry name" value="Acyl_CoA_acyltransferase"/>
</dbReference>
<proteinExistence type="predicted"/>
<evidence type="ECO:0000313" key="6">
    <source>
        <dbReference type="EMBL" id="CAD9357274.1"/>
    </source>
</evidence>
<feature type="signal peptide" evidence="3">
    <location>
        <begin position="1"/>
        <end position="22"/>
    </location>
</feature>
<dbReference type="EMBL" id="HBGN01038967">
    <property type="protein sequence ID" value="CAD9357274.1"/>
    <property type="molecule type" value="Transcribed_RNA"/>
</dbReference>
<feature type="chain" id="PRO_5035585503" description="N-acetyltransferase domain-containing protein" evidence="3">
    <location>
        <begin position="23"/>
        <end position="188"/>
    </location>
</feature>
<dbReference type="PANTHER" id="PTHR43420">
    <property type="entry name" value="ACETYLTRANSFERASE"/>
    <property type="match status" value="1"/>
</dbReference>
<protein>
    <recommendedName>
        <fullName evidence="4">N-acetyltransferase domain-containing protein</fullName>
    </recommendedName>
</protein>
<dbReference type="GO" id="GO:0016747">
    <property type="term" value="F:acyltransferase activity, transferring groups other than amino-acyl groups"/>
    <property type="evidence" value="ECO:0007669"/>
    <property type="project" value="InterPro"/>
</dbReference>
<organism evidence="5">
    <name type="scientific">Ditylum brightwellii</name>
    <dbReference type="NCBI Taxonomy" id="49249"/>
    <lineage>
        <taxon>Eukaryota</taxon>
        <taxon>Sar</taxon>
        <taxon>Stramenopiles</taxon>
        <taxon>Ochrophyta</taxon>
        <taxon>Bacillariophyta</taxon>
        <taxon>Mediophyceae</taxon>
        <taxon>Lithodesmiophycidae</taxon>
        <taxon>Lithodesmiales</taxon>
        <taxon>Lithodesmiaceae</taxon>
        <taxon>Ditylum</taxon>
    </lineage>
</organism>
<evidence type="ECO:0000313" key="5">
    <source>
        <dbReference type="EMBL" id="CAD9357272.1"/>
    </source>
</evidence>
<dbReference type="CDD" id="cd04301">
    <property type="entry name" value="NAT_SF"/>
    <property type="match status" value="1"/>
</dbReference>
<evidence type="ECO:0000256" key="1">
    <source>
        <dbReference type="ARBA" id="ARBA00022679"/>
    </source>
</evidence>
<dbReference type="Gene3D" id="3.40.630.30">
    <property type="match status" value="1"/>
</dbReference>
<evidence type="ECO:0000256" key="3">
    <source>
        <dbReference type="SAM" id="SignalP"/>
    </source>
</evidence>
<reference evidence="5" key="1">
    <citation type="submission" date="2021-01" db="EMBL/GenBank/DDBJ databases">
        <authorList>
            <person name="Corre E."/>
            <person name="Pelletier E."/>
            <person name="Niang G."/>
            <person name="Scheremetjew M."/>
            <person name="Finn R."/>
            <person name="Kale V."/>
            <person name="Holt S."/>
            <person name="Cochrane G."/>
            <person name="Meng A."/>
            <person name="Brown T."/>
            <person name="Cohen L."/>
        </authorList>
    </citation>
    <scope>NUCLEOTIDE SEQUENCE</scope>
    <source>
        <strain evidence="7">GSO104</strain>
        <strain evidence="5">Pop2</strain>
    </source>
</reference>
<gene>
    <name evidence="7" type="ORF">DBRI00130_LOCUS2285</name>
    <name evidence="5" type="ORF">DBRI1063_LOCUS24926</name>
    <name evidence="6" type="ORF">DBRI1063_LOCUS24927</name>
</gene>
<dbReference type="EMBL" id="HBNS01002842">
    <property type="protein sequence ID" value="CAE4582518.1"/>
    <property type="molecule type" value="Transcribed_RNA"/>
</dbReference>
<dbReference type="InterPro" id="IPR000182">
    <property type="entry name" value="GNAT_dom"/>
</dbReference>
<name>A0A6U3VJP1_9STRA</name>
<dbReference type="SUPFAM" id="SSF55729">
    <property type="entry name" value="Acyl-CoA N-acyltransferases (Nat)"/>
    <property type="match status" value="1"/>
</dbReference>
<evidence type="ECO:0000256" key="2">
    <source>
        <dbReference type="ARBA" id="ARBA00023315"/>
    </source>
</evidence>
<feature type="domain" description="N-acetyltransferase" evidence="4">
    <location>
        <begin position="35"/>
        <end position="183"/>
    </location>
</feature>
<dbReference type="PROSITE" id="PS51186">
    <property type="entry name" value="GNAT"/>
    <property type="match status" value="1"/>
</dbReference>
<evidence type="ECO:0000313" key="7">
    <source>
        <dbReference type="EMBL" id="CAE4582518.1"/>
    </source>
</evidence>
<keyword evidence="1" id="KW-0808">Transferase</keyword>
<keyword evidence="2" id="KW-0012">Acyltransferase</keyword>
<dbReference type="InterPro" id="IPR050680">
    <property type="entry name" value="YpeA/RimI_acetyltransf"/>
</dbReference>
<sequence>MTMKSIHLLCIFALYLLPSTSSLALISKSSTSTKCEIRRAILPNDLSDIQECRRDAYKNVKNLFTAARSFCNADQIQRDGYVCIIAKETEPPYRVLGTADLSLKKSVVNNVYVREEARKRGLGRKLMEAVEDVLEKPSTLKLTVYSDNVPAVNLYRSLGFEAPGIHGVMSALSDATSMSLLLTMEKKL</sequence>
<dbReference type="EMBL" id="HBGN01038966">
    <property type="protein sequence ID" value="CAD9357272.1"/>
    <property type="molecule type" value="Transcribed_RNA"/>
</dbReference>
<dbReference type="Pfam" id="PF00583">
    <property type="entry name" value="Acetyltransf_1"/>
    <property type="match status" value="1"/>
</dbReference>